<dbReference type="EMBL" id="CP139558">
    <property type="protein sequence ID" value="WPU96314.1"/>
    <property type="molecule type" value="Genomic_DNA"/>
</dbReference>
<gene>
    <name evidence="1" type="ORF">SNE25_12375</name>
</gene>
<reference evidence="1 2" key="1">
    <citation type="submission" date="2023-11" db="EMBL/GenBank/DDBJ databases">
        <title>Analysis of the Genomes of Mucilaginibacter gossypii cycad 4 and M. sabulilitoris SNA2: microbes with the potential for plant growth promotion.</title>
        <authorList>
            <person name="Hirsch A.M."/>
            <person name="Humm E."/>
            <person name="Rubbi M."/>
            <person name="Del Vecchio G."/>
            <person name="Ha S.M."/>
            <person name="Pellegrini M."/>
            <person name="Gunsalus R.P."/>
        </authorList>
    </citation>
    <scope>NUCLEOTIDE SEQUENCE [LARGE SCALE GENOMIC DNA]</scope>
    <source>
        <strain evidence="1 2">SNA2</strain>
    </source>
</reference>
<accession>A0ABZ0TT91</accession>
<name>A0ABZ0TT91_9SPHI</name>
<sequence length="231" mass="27352">MQLFNLFKKKNEDLSQLSVEKQLSYLIDYIPDFYKDQRQYLNATDYLKQDEWALTLESLIELTVETDHYFSEEYWQRLADAANAMNLSELSNYCLKQIGRNQKDLKSKTPFGWTTIKFDDNHFQHYISERIKETWVAERHQRDNVNSLLKKENGVYLKMNGRSGTIYVIDQDRLAEIDVEIGMVGLLLYFKNTTHWILPLKRGLTIEEKKDIRISITSWASKTINAVEFDD</sequence>
<evidence type="ECO:0000313" key="1">
    <source>
        <dbReference type="EMBL" id="WPU96314.1"/>
    </source>
</evidence>
<organism evidence="1 2">
    <name type="scientific">Mucilaginibacter sabulilitoris</name>
    <dbReference type="NCBI Taxonomy" id="1173583"/>
    <lineage>
        <taxon>Bacteria</taxon>
        <taxon>Pseudomonadati</taxon>
        <taxon>Bacteroidota</taxon>
        <taxon>Sphingobacteriia</taxon>
        <taxon>Sphingobacteriales</taxon>
        <taxon>Sphingobacteriaceae</taxon>
        <taxon>Mucilaginibacter</taxon>
    </lineage>
</organism>
<proteinExistence type="predicted"/>
<dbReference type="RefSeq" id="WP_321565413.1">
    <property type="nucleotide sequence ID" value="NZ_CP139558.1"/>
</dbReference>
<protein>
    <submittedName>
        <fullName evidence="1">Uncharacterized protein</fullName>
    </submittedName>
</protein>
<dbReference type="Proteomes" id="UP001324380">
    <property type="component" value="Chromosome"/>
</dbReference>
<keyword evidence="2" id="KW-1185">Reference proteome</keyword>
<evidence type="ECO:0000313" key="2">
    <source>
        <dbReference type="Proteomes" id="UP001324380"/>
    </source>
</evidence>